<feature type="region of interest" description="Disordered" evidence="2">
    <location>
        <begin position="1"/>
        <end position="119"/>
    </location>
</feature>
<keyword evidence="4" id="KW-0808">Transferase</keyword>
<dbReference type="EMBL" id="JAWCUA010000003">
    <property type="protein sequence ID" value="MDU0112528.1"/>
    <property type="molecule type" value="Genomic_DNA"/>
</dbReference>
<accession>A0ABU3QYL4</accession>
<dbReference type="GO" id="GO:0032259">
    <property type="term" value="P:methylation"/>
    <property type="evidence" value="ECO:0007669"/>
    <property type="project" value="UniProtKB-KW"/>
</dbReference>
<dbReference type="EC" id="2.1.1.107" evidence="4"/>
<feature type="coiled-coil region" evidence="1">
    <location>
        <begin position="168"/>
        <end position="195"/>
    </location>
</feature>
<gene>
    <name evidence="4" type="ORF">RT723_05825</name>
</gene>
<feature type="compositionally biased region" description="Low complexity" evidence="2">
    <location>
        <begin position="90"/>
        <end position="116"/>
    </location>
</feature>
<keyword evidence="5" id="KW-1185">Reference proteome</keyword>
<protein>
    <submittedName>
        <fullName evidence="4">Uroporphyrinogen-III C-methyltransferase</fullName>
        <ecNumber evidence="4">2.1.1.107</ecNumber>
    </submittedName>
</protein>
<keyword evidence="1" id="KW-0175">Coiled coil</keyword>
<feature type="compositionally biased region" description="Basic and acidic residues" evidence="2">
    <location>
        <begin position="45"/>
        <end position="80"/>
    </location>
</feature>
<keyword evidence="3" id="KW-1133">Transmembrane helix</keyword>
<dbReference type="Proteomes" id="UP001257914">
    <property type="component" value="Unassembled WGS sequence"/>
</dbReference>
<reference evidence="4 5" key="1">
    <citation type="submission" date="2023-10" db="EMBL/GenBank/DDBJ databases">
        <title>Psychrosphaera aquimaarina strain SW33 isolated from seawater.</title>
        <authorList>
            <person name="Bayburt H."/>
            <person name="Kim J.M."/>
            <person name="Choi B.J."/>
            <person name="Jeon C.O."/>
        </authorList>
    </citation>
    <scope>NUCLEOTIDE SEQUENCE [LARGE SCALE GENOMIC DNA]</scope>
    <source>
        <strain evidence="4 5">KCTC 52743</strain>
    </source>
</reference>
<dbReference type="PANTHER" id="PTHR38043">
    <property type="entry name" value="PROTEIN HEMX"/>
    <property type="match status" value="1"/>
</dbReference>
<keyword evidence="4" id="KW-0489">Methyltransferase</keyword>
<evidence type="ECO:0000313" key="4">
    <source>
        <dbReference type="EMBL" id="MDU0112528.1"/>
    </source>
</evidence>
<proteinExistence type="predicted"/>
<feature type="compositionally biased region" description="Basic and acidic residues" evidence="2">
    <location>
        <begin position="20"/>
        <end position="36"/>
    </location>
</feature>
<evidence type="ECO:0000256" key="2">
    <source>
        <dbReference type="SAM" id="MobiDB-lite"/>
    </source>
</evidence>
<dbReference type="RefSeq" id="WP_315946242.1">
    <property type="nucleotide sequence ID" value="NZ_JAWCUA010000003.1"/>
</dbReference>
<keyword evidence="3" id="KW-0812">Transmembrane</keyword>
<dbReference type="PANTHER" id="PTHR38043:SF1">
    <property type="entry name" value="PROTEIN HEMX"/>
    <property type="match status" value="1"/>
</dbReference>
<evidence type="ECO:0000313" key="5">
    <source>
        <dbReference type="Proteomes" id="UP001257914"/>
    </source>
</evidence>
<feature type="transmembrane region" description="Helical" evidence="3">
    <location>
        <begin position="127"/>
        <end position="148"/>
    </location>
</feature>
<dbReference type="Pfam" id="PF04375">
    <property type="entry name" value="HemX"/>
    <property type="match status" value="1"/>
</dbReference>
<name>A0ABU3QYL4_9GAMM</name>
<organism evidence="4 5">
    <name type="scientific">Psychrosphaera aquimarina</name>
    <dbReference type="NCBI Taxonomy" id="2044854"/>
    <lineage>
        <taxon>Bacteria</taxon>
        <taxon>Pseudomonadati</taxon>
        <taxon>Pseudomonadota</taxon>
        <taxon>Gammaproteobacteria</taxon>
        <taxon>Alteromonadales</taxon>
        <taxon>Pseudoalteromonadaceae</taxon>
        <taxon>Psychrosphaera</taxon>
    </lineage>
</organism>
<evidence type="ECO:0000256" key="3">
    <source>
        <dbReference type="SAM" id="Phobius"/>
    </source>
</evidence>
<evidence type="ECO:0000256" key="1">
    <source>
        <dbReference type="SAM" id="Coils"/>
    </source>
</evidence>
<keyword evidence="3" id="KW-0472">Membrane</keyword>
<comment type="caution">
    <text evidence="4">The sequence shown here is derived from an EMBL/GenBank/DDBJ whole genome shotgun (WGS) entry which is preliminary data.</text>
</comment>
<sequence>MAQDKKSNPSKASNELTPPGEKEVADVNKAATKTDDDLSTLESLAKLESEIKQSRDAEKANQTADVKKEDTAKTPIKDPVIDSTVENSKSKSTSDTSSFKGTSAKTSSTKQATPKANTDKVKKQTSWLSIFAFIFSIAASAFVGFFWWQSQLWLKNQEQVDQLKQQAVINTQQSLNQLQAKLNQLQLVVEQKQNQTQNNSAKINDSLNSLASRIKELGQSQPNYWLAAEAGYLINLAERRLLVEQDVNTAIQLLLDANQRLTAMQDPSVFHIRAGISEDIASLYTVKQPDSDSIYLSISGLIKQTENIKFAQVYIPKPNTDTELQPEVSGEVDDWYNNLLTSLKRFFGNFITITQRDAEVQPQLPADQKWFVRANLTTQMLMAQNAILDKKQALYEDALKQVETWVMQYFDTDDAAVISFITTLNALKQKDIGLILPTGLQAQPLISNYLQQQIMLKESAND</sequence>
<dbReference type="GO" id="GO:0004851">
    <property type="term" value="F:uroporphyrin-III C-methyltransferase activity"/>
    <property type="evidence" value="ECO:0007669"/>
    <property type="project" value="UniProtKB-EC"/>
</dbReference>
<dbReference type="InterPro" id="IPR007470">
    <property type="entry name" value="HemX"/>
</dbReference>